<dbReference type="PANTHER" id="PTHR47466:SF1">
    <property type="entry name" value="METALLOPROTEASE MEP1 (AFU_ORTHOLOGUE AFUA_1G07730)-RELATED"/>
    <property type="match status" value="1"/>
</dbReference>
<feature type="domain" description="Peptidase M43 pregnancy-associated plasma-A" evidence="9">
    <location>
        <begin position="234"/>
        <end position="352"/>
    </location>
</feature>
<evidence type="ECO:0000256" key="3">
    <source>
        <dbReference type="ARBA" id="ARBA00022723"/>
    </source>
</evidence>
<dbReference type="PANTHER" id="PTHR47466">
    <property type="match status" value="1"/>
</dbReference>
<keyword evidence="12" id="KW-1185">Reference proteome</keyword>
<dbReference type="InterPro" id="IPR024079">
    <property type="entry name" value="MetalloPept_cat_dom_sf"/>
</dbReference>
<sequence length="693" mass="75809">MKAVTSNFLHKIIVVLCLFALGNTYGQVQKSTPKTLFGKTVSPESINPKTGNIRCATTEYEQFLQEKSSKRMTDAQFEAWLNPLVKQYRTMRTTSKTAATIITIPVVVHVIHSGQAVGTAQNISDAQVQSQITVLNEDFRKMLNSPGYNTNPVGADVEIEFVLALQDPNGNPTNGIDRINFCQSTWSLEEIESTVKPATFWDPNQYLNMWSVAFSNSSDLGYAQYPDASGLPGLDANGGNANTDGVVSGYSVFGSKTYDVNNNFSLDATYNKGRTMTHEVGHWLGLRHIWGDSTCGDDFCADTPVHHDKNFGCPTKLSCNSTTINEMVQNYMDYTDDACMNIFTLGQKDRIMVIMNNAARRKSLKNSTKASPVTPLFANDAEIKIEAGKCIVTPENAGCNTPPPSNKQVAIYNRGTTPLTSVTLNYTLNGGTNQTNTWNGSLAQNQSAVVTLLNTDSYGVLNVSVATTNGGTDQRASNNTATATYTAPAIPTNYTFNTFTFRLQQDLWGSETTWNIKDSSGLILYSSVPYTDKDNLPLPTLITQNWTLASNKCYTFTITDSQGDGICCGDEGNGYYDIKSTDGLITVISGSDFGYSDSKSFTIGTLGTNEFETSSDIYLYPNPTKGTLNIRIPSAFGLPDSYSISNVLGQKISQKNISKETDLTINTATLTNGVYFITVVKEDQKRTLRFIKE</sequence>
<evidence type="ECO:0000256" key="6">
    <source>
        <dbReference type="ARBA" id="ARBA00022833"/>
    </source>
</evidence>
<evidence type="ECO:0000256" key="2">
    <source>
        <dbReference type="ARBA" id="ARBA00022670"/>
    </source>
</evidence>
<comment type="similarity">
    <text evidence="1">Belongs to the peptidase M43B family.</text>
</comment>
<evidence type="ECO:0000256" key="4">
    <source>
        <dbReference type="ARBA" id="ARBA00022729"/>
    </source>
</evidence>
<keyword evidence="2" id="KW-0645">Protease</keyword>
<dbReference type="Pfam" id="PF05572">
    <property type="entry name" value="Peptidase_M43"/>
    <property type="match status" value="1"/>
</dbReference>
<dbReference type="NCBIfam" id="TIGR04183">
    <property type="entry name" value="Por_Secre_tail"/>
    <property type="match status" value="1"/>
</dbReference>
<dbReference type="OrthoDB" id="6278496at2"/>
<reference evidence="12" key="1">
    <citation type="submission" date="2016-11" db="EMBL/GenBank/DDBJ databases">
        <authorList>
            <person name="Varghese N."/>
            <person name="Submissions S."/>
        </authorList>
    </citation>
    <scope>NUCLEOTIDE SEQUENCE [LARGE SCALE GENOMIC DNA]</scope>
    <source>
        <strain evidence="12">DSM 19978</strain>
    </source>
</reference>
<dbReference type="InterPro" id="IPR026444">
    <property type="entry name" value="Secre_tail"/>
</dbReference>
<evidence type="ECO:0000256" key="7">
    <source>
        <dbReference type="ARBA" id="ARBA00023049"/>
    </source>
</evidence>
<dbReference type="Proteomes" id="UP000184516">
    <property type="component" value="Unassembled WGS sequence"/>
</dbReference>
<evidence type="ECO:0000256" key="8">
    <source>
        <dbReference type="ARBA" id="ARBA00023157"/>
    </source>
</evidence>
<dbReference type="Pfam" id="PF18962">
    <property type="entry name" value="Por_Secre_tail"/>
    <property type="match status" value="1"/>
</dbReference>
<evidence type="ECO:0000256" key="5">
    <source>
        <dbReference type="ARBA" id="ARBA00022801"/>
    </source>
</evidence>
<dbReference type="EMBL" id="FQWB01000001">
    <property type="protein sequence ID" value="SHF89324.1"/>
    <property type="molecule type" value="Genomic_DNA"/>
</dbReference>
<dbReference type="GO" id="GO:0046872">
    <property type="term" value="F:metal ion binding"/>
    <property type="evidence" value="ECO:0007669"/>
    <property type="project" value="UniProtKB-KW"/>
</dbReference>
<dbReference type="InterPro" id="IPR008754">
    <property type="entry name" value="Peptidase_M43"/>
</dbReference>
<dbReference type="GO" id="GO:0006508">
    <property type="term" value="P:proteolysis"/>
    <property type="evidence" value="ECO:0007669"/>
    <property type="project" value="UniProtKB-KW"/>
</dbReference>
<keyword evidence="3" id="KW-0479">Metal-binding</keyword>
<evidence type="ECO:0000313" key="11">
    <source>
        <dbReference type="EMBL" id="SHF89324.1"/>
    </source>
</evidence>
<dbReference type="Gene3D" id="3.40.390.10">
    <property type="entry name" value="Collagenase (Catalytic Domain)"/>
    <property type="match status" value="1"/>
</dbReference>
<dbReference type="SUPFAM" id="SSF55486">
    <property type="entry name" value="Metalloproteases ('zincins'), catalytic domain"/>
    <property type="match status" value="1"/>
</dbReference>
<proteinExistence type="inferred from homology"/>
<dbReference type="GO" id="GO:0008237">
    <property type="term" value="F:metallopeptidase activity"/>
    <property type="evidence" value="ECO:0007669"/>
    <property type="project" value="UniProtKB-KW"/>
</dbReference>
<name>A0A1M5FCR4_9FLAO</name>
<evidence type="ECO:0000259" key="10">
    <source>
        <dbReference type="Pfam" id="PF18962"/>
    </source>
</evidence>
<protein>
    <submittedName>
        <fullName evidence="11">Por secretion system C-terminal sorting domain-containing protein</fullName>
    </submittedName>
</protein>
<dbReference type="RefSeq" id="WP_073367968.1">
    <property type="nucleotide sequence ID" value="NZ_FQWB01000001.1"/>
</dbReference>
<keyword evidence="8" id="KW-1015">Disulfide bond</keyword>
<keyword evidence="7" id="KW-0482">Metalloprotease</keyword>
<keyword evidence="4" id="KW-0732">Signal</keyword>
<feature type="domain" description="Secretion system C-terminal sorting" evidence="10">
    <location>
        <begin position="619"/>
        <end position="687"/>
    </location>
</feature>
<evidence type="ECO:0000259" key="9">
    <source>
        <dbReference type="Pfam" id="PF05572"/>
    </source>
</evidence>
<dbReference type="CDD" id="cd04275">
    <property type="entry name" value="ZnMc_pappalysin_like"/>
    <property type="match status" value="1"/>
</dbReference>
<keyword evidence="5" id="KW-0378">Hydrolase</keyword>
<keyword evidence="6" id="KW-0862">Zinc</keyword>
<gene>
    <name evidence="11" type="ORF">SAMN05443549_101726</name>
</gene>
<evidence type="ECO:0000313" key="12">
    <source>
        <dbReference type="Proteomes" id="UP000184516"/>
    </source>
</evidence>
<organism evidence="11 12">
    <name type="scientific">Flavobacterium fluvii</name>
    <dbReference type="NCBI Taxonomy" id="468056"/>
    <lineage>
        <taxon>Bacteria</taxon>
        <taxon>Pseudomonadati</taxon>
        <taxon>Bacteroidota</taxon>
        <taxon>Flavobacteriia</taxon>
        <taxon>Flavobacteriales</taxon>
        <taxon>Flavobacteriaceae</taxon>
        <taxon>Flavobacterium</taxon>
    </lineage>
</organism>
<accession>A0A1M5FCR4</accession>
<evidence type="ECO:0000256" key="1">
    <source>
        <dbReference type="ARBA" id="ARBA00008721"/>
    </source>
</evidence>
<dbReference type="AlphaFoldDB" id="A0A1M5FCR4"/>
<dbReference type="STRING" id="468056.SAMN05443549_101726"/>